<proteinExistence type="predicted"/>
<sequence>MTSYFIQTNLQVQKGKYDKLPPTSSNGVKNMVMNYYITKKKELICYF</sequence>
<organism evidence="1 2">
    <name type="scientific">Intoshia linei</name>
    <dbReference type="NCBI Taxonomy" id="1819745"/>
    <lineage>
        <taxon>Eukaryota</taxon>
        <taxon>Metazoa</taxon>
        <taxon>Spiralia</taxon>
        <taxon>Lophotrochozoa</taxon>
        <taxon>Mesozoa</taxon>
        <taxon>Orthonectida</taxon>
        <taxon>Rhopaluridae</taxon>
        <taxon>Intoshia</taxon>
    </lineage>
</organism>
<comment type="caution">
    <text evidence="1">The sequence shown here is derived from an EMBL/GenBank/DDBJ whole genome shotgun (WGS) entry which is preliminary data.</text>
</comment>
<evidence type="ECO:0000313" key="1">
    <source>
        <dbReference type="EMBL" id="OAF71944.1"/>
    </source>
</evidence>
<dbReference type="Proteomes" id="UP000078046">
    <property type="component" value="Unassembled WGS sequence"/>
</dbReference>
<keyword evidence="2" id="KW-1185">Reference proteome</keyword>
<gene>
    <name evidence="1" type="ORF">A3Q56_00265</name>
</gene>
<name>A0A177BEG9_9BILA</name>
<reference evidence="1 2" key="1">
    <citation type="submission" date="2016-04" db="EMBL/GenBank/DDBJ databases">
        <title>The genome of Intoshia linei affirms orthonectids as highly simplified spiralians.</title>
        <authorList>
            <person name="Mikhailov K.V."/>
            <person name="Slusarev G.S."/>
            <person name="Nikitin M.A."/>
            <person name="Logacheva M.D."/>
            <person name="Penin A."/>
            <person name="Aleoshin V."/>
            <person name="Panchin Y.V."/>
        </authorList>
    </citation>
    <scope>NUCLEOTIDE SEQUENCE [LARGE SCALE GENOMIC DNA]</scope>
    <source>
        <strain evidence="1">Intl2013</strain>
        <tissue evidence="1">Whole animal</tissue>
    </source>
</reference>
<dbReference type="AlphaFoldDB" id="A0A177BEG9"/>
<protein>
    <submittedName>
        <fullName evidence="1">Uncharacterized protein</fullName>
    </submittedName>
</protein>
<evidence type="ECO:0000313" key="2">
    <source>
        <dbReference type="Proteomes" id="UP000078046"/>
    </source>
</evidence>
<dbReference type="EMBL" id="LWCA01000013">
    <property type="protein sequence ID" value="OAF71944.1"/>
    <property type="molecule type" value="Genomic_DNA"/>
</dbReference>
<accession>A0A177BEG9</accession>